<evidence type="ECO:0000313" key="3">
    <source>
        <dbReference type="Proteomes" id="UP000216311"/>
    </source>
</evidence>
<feature type="region of interest" description="Disordered" evidence="1">
    <location>
        <begin position="54"/>
        <end position="85"/>
    </location>
</feature>
<gene>
    <name evidence="2" type="ORF">CGZ93_01735</name>
</gene>
<name>A0A255HBX2_9ACTN</name>
<proteinExistence type="predicted"/>
<comment type="caution">
    <text evidence="2">The sequence shown here is derived from an EMBL/GenBank/DDBJ whole genome shotgun (WGS) entry which is preliminary data.</text>
</comment>
<evidence type="ECO:0000256" key="1">
    <source>
        <dbReference type="SAM" id="MobiDB-lite"/>
    </source>
</evidence>
<protein>
    <submittedName>
        <fullName evidence="2">Uncharacterized protein</fullName>
    </submittedName>
</protein>
<dbReference type="RefSeq" id="WP_094362409.1">
    <property type="nucleotide sequence ID" value="NZ_NMVQ01000001.1"/>
</dbReference>
<reference evidence="2" key="1">
    <citation type="submission" date="2017-07" db="EMBL/GenBank/DDBJ databases">
        <title>Draft whole genome sequences of clinical Proprionibacteriaceae strains.</title>
        <authorList>
            <person name="Bernier A.-M."/>
            <person name="Bernard K."/>
            <person name="Domingo M.-C."/>
        </authorList>
    </citation>
    <scope>NUCLEOTIDE SEQUENCE [LARGE SCALE GENOMIC DNA]</scope>
    <source>
        <strain evidence="2">NML 130396</strain>
    </source>
</reference>
<evidence type="ECO:0000313" key="2">
    <source>
        <dbReference type="EMBL" id="OYO25201.1"/>
    </source>
</evidence>
<accession>A0A255HBX2</accession>
<sequence length="85" mass="8949">MADTVIAEAGDRGRDRRRELPPAYANGTAASGSTFAVVRWKPITPKVTSPAVAVPAAAANSQNPRPRWRPTASENQPVRVVEGAG</sequence>
<feature type="compositionally biased region" description="Basic and acidic residues" evidence="1">
    <location>
        <begin position="9"/>
        <end position="20"/>
    </location>
</feature>
<keyword evidence="3" id="KW-1185">Reference proteome</keyword>
<dbReference type="EMBL" id="NMVQ01000001">
    <property type="protein sequence ID" value="OYO25201.1"/>
    <property type="molecule type" value="Genomic_DNA"/>
</dbReference>
<dbReference type="Proteomes" id="UP000216311">
    <property type="component" value="Unassembled WGS sequence"/>
</dbReference>
<dbReference type="AlphaFoldDB" id="A0A255HBX2"/>
<feature type="region of interest" description="Disordered" evidence="1">
    <location>
        <begin position="1"/>
        <end position="28"/>
    </location>
</feature>
<organism evidence="2 3">
    <name type="scientific">Enemella dayhoffiae</name>
    <dbReference type="NCBI Taxonomy" id="2016507"/>
    <lineage>
        <taxon>Bacteria</taxon>
        <taxon>Bacillati</taxon>
        <taxon>Actinomycetota</taxon>
        <taxon>Actinomycetes</taxon>
        <taxon>Propionibacteriales</taxon>
        <taxon>Propionibacteriaceae</taxon>
        <taxon>Enemella</taxon>
    </lineage>
</organism>